<accession>A0A2T5BAU9</accession>
<dbReference type="Proteomes" id="UP000241247">
    <property type="component" value="Unassembled WGS sequence"/>
</dbReference>
<evidence type="ECO:0000256" key="1">
    <source>
        <dbReference type="ARBA" id="ARBA00008563"/>
    </source>
</evidence>
<keyword evidence="8" id="KW-1185">Reference proteome</keyword>
<dbReference type="InterPro" id="IPR001787">
    <property type="entry name" value="Ribosomal_bL21"/>
</dbReference>
<evidence type="ECO:0000256" key="6">
    <source>
        <dbReference type="SAM" id="MobiDB-lite"/>
    </source>
</evidence>
<dbReference type="GO" id="GO:0006412">
    <property type="term" value="P:translation"/>
    <property type="evidence" value="ECO:0007669"/>
    <property type="project" value="UniProtKB-UniRule"/>
</dbReference>
<evidence type="ECO:0000256" key="3">
    <source>
        <dbReference type="ARBA" id="ARBA00023274"/>
    </source>
</evidence>
<dbReference type="HAMAP" id="MF_01363">
    <property type="entry name" value="Ribosomal_bL21"/>
    <property type="match status" value="1"/>
</dbReference>
<comment type="caution">
    <text evidence="7">The sequence shown here is derived from an EMBL/GenBank/DDBJ whole genome shotgun (WGS) entry which is preliminary data.</text>
</comment>
<comment type="function">
    <text evidence="4 5">This protein binds to 23S rRNA in the presence of protein L20.</text>
</comment>
<keyword evidence="2 4" id="KW-0689">Ribosomal protein</keyword>
<dbReference type="GO" id="GO:0005737">
    <property type="term" value="C:cytoplasm"/>
    <property type="evidence" value="ECO:0007669"/>
    <property type="project" value="UniProtKB-ARBA"/>
</dbReference>
<evidence type="ECO:0000313" key="8">
    <source>
        <dbReference type="Proteomes" id="UP000241247"/>
    </source>
</evidence>
<dbReference type="AlphaFoldDB" id="A0A2T5BAU9"/>
<keyword evidence="3 4" id="KW-0687">Ribonucleoprotein</keyword>
<keyword evidence="4 5" id="KW-0699">rRNA-binding</keyword>
<evidence type="ECO:0000256" key="4">
    <source>
        <dbReference type="HAMAP-Rule" id="MF_01363"/>
    </source>
</evidence>
<dbReference type="EMBL" id="PZZZ01000003">
    <property type="protein sequence ID" value="PTM96112.1"/>
    <property type="molecule type" value="Genomic_DNA"/>
</dbReference>
<keyword evidence="4 5" id="KW-0694">RNA-binding</keyword>
<organism evidence="7 8">
    <name type="scientific">Mycoplana dimorpha</name>
    <dbReference type="NCBI Taxonomy" id="28320"/>
    <lineage>
        <taxon>Bacteria</taxon>
        <taxon>Pseudomonadati</taxon>
        <taxon>Pseudomonadota</taxon>
        <taxon>Alphaproteobacteria</taxon>
        <taxon>Hyphomicrobiales</taxon>
        <taxon>Rhizobiaceae</taxon>
        <taxon>Mycoplana</taxon>
    </lineage>
</organism>
<dbReference type="GO" id="GO:0003735">
    <property type="term" value="F:structural constituent of ribosome"/>
    <property type="evidence" value="ECO:0007669"/>
    <property type="project" value="InterPro"/>
</dbReference>
<dbReference type="InterPro" id="IPR028909">
    <property type="entry name" value="bL21-like"/>
</dbReference>
<gene>
    <name evidence="4" type="primary">rplU</name>
    <name evidence="7" type="ORF">C7449_103125</name>
</gene>
<dbReference type="OrthoDB" id="9813334at2"/>
<protein>
    <recommendedName>
        <fullName evidence="4">Large ribosomal subunit protein bL21</fullName>
    </recommendedName>
</protein>
<comment type="subunit">
    <text evidence="4">Part of the 50S ribosomal subunit. Contacts protein L20.</text>
</comment>
<dbReference type="PANTHER" id="PTHR21349:SF0">
    <property type="entry name" value="LARGE RIBOSOMAL SUBUNIT PROTEIN BL21M"/>
    <property type="match status" value="1"/>
</dbReference>
<name>A0A2T5BAU9_MYCDI</name>
<feature type="region of interest" description="Disordered" evidence="6">
    <location>
        <begin position="104"/>
        <end position="124"/>
    </location>
</feature>
<dbReference type="Pfam" id="PF00829">
    <property type="entry name" value="Ribosomal_L21p"/>
    <property type="match status" value="1"/>
</dbReference>
<evidence type="ECO:0000256" key="2">
    <source>
        <dbReference type="ARBA" id="ARBA00022980"/>
    </source>
</evidence>
<comment type="similarity">
    <text evidence="1 4 5">Belongs to the bacterial ribosomal protein bL21 family.</text>
</comment>
<dbReference type="RefSeq" id="WP_108002201.1">
    <property type="nucleotide sequence ID" value="NZ_JBHEEX010000009.1"/>
</dbReference>
<feature type="region of interest" description="Disordered" evidence="6">
    <location>
        <begin position="77"/>
        <end position="96"/>
    </location>
</feature>
<dbReference type="GO" id="GO:0019843">
    <property type="term" value="F:rRNA binding"/>
    <property type="evidence" value="ECO:0007669"/>
    <property type="project" value="UniProtKB-UniRule"/>
</dbReference>
<dbReference type="SUPFAM" id="SSF141091">
    <property type="entry name" value="L21p-like"/>
    <property type="match status" value="1"/>
</dbReference>
<reference evidence="7 8" key="1">
    <citation type="submission" date="2018-04" db="EMBL/GenBank/DDBJ databases">
        <title>Genomic Encyclopedia of Type Strains, Phase IV (KMG-IV): sequencing the most valuable type-strain genomes for metagenomic binning, comparative biology and taxonomic classification.</title>
        <authorList>
            <person name="Goeker M."/>
        </authorList>
    </citation>
    <scope>NUCLEOTIDE SEQUENCE [LARGE SCALE GENOMIC DNA]</scope>
    <source>
        <strain evidence="7 8">DSM 7138</strain>
    </source>
</reference>
<feature type="compositionally biased region" description="Basic residues" evidence="6">
    <location>
        <begin position="77"/>
        <end position="92"/>
    </location>
</feature>
<dbReference type="PANTHER" id="PTHR21349">
    <property type="entry name" value="50S RIBOSOMAL PROTEIN L21"/>
    <property type="match status" value="1"/>
</dbReference>
<proteinExistence type="inferred from homology"/>
<dbReference type="NCBIfam" id="TIGR00061">
    <property type="entry name" value="L21"/>
    <property type="match status" value="1"/>
</dbReference>
<dbReference type="GO" id="GO:0005840">
    <property type="term" value="C:ribosome"/>
    <property type="evidence" value="ECO:0007669"/>
    <property type="project" value="UniProtKB-KW"/>
</dbReference>
<evidence type="ECO:0000256" key="5">
    <source>
        <dbReference type="RuleBase" id="RU000562"/>
    </source>
</evidence>
<dbReference type="InterPro" id="IPR036164">
    <property type="entry name" value="bL21-like_sf"/>
</dbReference>
<evidence type="ECO:0000313" key="7">
    <source>
        <dbReference type="EMBL" id="PTM96112.1"/>
    </source>
</evidence>
<sequence length="124" mass="13102">MFAVIKTGGKQYRVAANDVVTVEKLSGAAGDRIEFVEVLMVGEGADATIGAPFVEGAVVTAEVVEQGRAKKVIAFKKRRRQNSKRSRGHRQHQTTVRIVEIAAAGGKAKKATKKAEAAAEAAAN</sequence>
<dbReference type="GO" id="GO:1990904">
    <property type="term" value="C:ribonucleoprotein complex"/>
    <property type="evidence" value="ECO:0007669"/>
    <property type="project" value="UniProtKB-KW"/>
</dbReference>